<dbReference type="Gene3D" id="3.50.50.60">
    <property type="entry name" value="FAD/NAD(P)-binding domain"/>
    <property type="match status" value="2"/>
</dbReference>
<keyword evidence="4" id="KW-0274">FAD</keyword>
<evidence type="ECO:0000313" key="10">
    <source>
        <dbReference type="Proteomes" id="UP000611629"/>
    </source>
</evidence>
<dbReference type="PANTHER" id="PTHR43429:SF1">
    <property type="entry name" value="NAD(P)H SULFUR OXIDOREDUCTASE (COA-DEPENDENT)"/>
    <property type="match status" value="1"/>
</dbReference>
<evidence type="ECO:0000256" key="3">
    <source>
        <dbReference type="ARBA" id="ARBA00022630"/>
    </source>
</evidence>
<dbReference type="GO" id="GO:0016491">
    <property type="term" value="F:oxidoreductase activity"/>
    <property type="evidence" value="ECO:0007669"/>
    <property type="project" value="UniProtKB-KW"/>
</dbReference>
<keyword evidence="10" id="KW-1185">Reference proteome</keyword>
<dbReference type="InterPro" id="IPR023753">
    <property type="entry name" value="FAD/NAD-binding_dom"/>
</dbReference>
<accession>A0A974BHP3</accession>
<dbReference type="PRINTS" id="PR00368">
    <property type="entry name" value="FADPNR"/>
</dbReference>
<dbReference type="AlphaFoldDB" id="A0A974BHP3"/>
<proteinExistence type="inferred from homology"/>
<reference evidence="9" key="1">
    <citation type="submission" date="2020-07" db="EMBL/GenBank/DDBJ databases">
        <title>Genomic analysis of a strain of Sedimentibacter Hydroxybenzoicus DSM7310.</title>
        <authorList>
            <person name="Ma S."/>
        </authorList>
    </citation>
    <scope>NUCLEOTIDE SEQUENCE</scope>
    <source>
        <strain evidence="9">DSM 7310</strain>
    </source>
</reference>
<dbReference type="SUPFAM" id="SSF51905">
    <property type="entry name" value="FAD/NAD(P)-binding domain"/>
    <property type="match status" value="1"/>
</dbReference>
<sequence>MRVIIIGAVAAGTSAATEIRRNDKNAEIIVYEKDKFISYAGCGMPFYISNEFNDFNGLVPRDAGFFKTKRNIDILTEHEVLSIDSKTKTVTVKNIKDGEVFEDNYDKLVIATGATSKVPEIKGTGRNHVFLLRNINDMNRIKSFIEKEAPRKAVIIGSGFIGMEMCEGFVNLGMDVTIIARSSLSKGIDKDMSVFIERYLEEKGIKVYTNTTTQEITENGVILGNGSLAEADIVLLAAGIKPNTELAKQIGVELGINDSIKVDKNMRTNVDDVYSCGDCIEVYNTITGKPMYRPLGSTANKTGTIAGSNITGRNDEFMGVLGTGIYRIFDMTVGQTGLSEEEAKKQGFNVVVTIDEKMNKPEYLGGRPIIIKAVADKDTNTLLGAQVIGYEGVDKRLDVLVTAITLKIKPENLIHLDLSYSPPYSIPRDPVYYTGIKLRDALS</sequence>
<comment type="caution">
    <text evidence="9">The sequence shown here is derived from an EMBL/GenBank/DDBJ whole genome shotgun (WGS) entry which is preliminary data.</text>
</comment>
<evidence type="ECO:0000256" key="1">
    <source>
        <dbReference type="ARBA" id="ARBA00001974"/>
    </source>
</evidence>
<keyword evidence="5" id="KW-0560">Oxidoreductase</keyword>
<dbReference type="RefSeq" id="WP_179236547.1">
    <property type="nucleotide sequence ID" value="NZ_JACBNQ010000001.1"/>
</dbReference>
<gene>
    <name evidence="9" type="ORF">HZF24_01830</name>
</gene>
<evidence type="ECO:0000313" key="9">
    <source>
        <dbReference type="EMBL" id="NYB72875.1"/>
    </source>
</evidence>
<dbReference type="InterPro" id="IPR036188">
    <property type="entry name" value="FAD/NAD-bd_sf"/>
</dbReference>
<dbReference type="InterPro" id="IPR016156">
    <property type="entry name" value="FAD/NAD-linked_Rdtase_dimer_sf"/>
</dbReference>
<dbReference type="Pfam" id="PF07992">
    <property type="entry name" value="Pyr_redox_2"/>
    <property type="match status" value="1"/>
</dbReference>
<feature type="domain" description="Pyridine nucleotide-disulphide oxidoreductase dimerisation" evidence="7">
    <location>
        <begin position="329"/>
        <end position="425"/>
    </location>
</feature>
<dbReference type="InterPro" id="IPR050260">
    <property type="entry name" value="FAD-bd_OxRdtase"/>
</dbReference>
<dbReference type="Proteomes" id="UP000611629">
    <property type="component" value="Unassembled WGS sequence"/>
</dbReference>
<dbReference type="PRINTS" id="PR00411">
    <property type="entry name" value="PNDRDTASEI"/>
</dbReference>
<keyword evidence="6" id="KW-0676">Redox-active center</keyword>
<evidence type="ECO:0000256" key="6">
    <source>
        <dbReference type="ARBA" id="ARBA00023284"/>
    </source>
</evidence>
<dbReference type="SUPFAM" id="SSF55424">
    <property type="entry name" value="FAD/NAD-linked reductases, dimerisation (C-terminal) domain"/>
    <property type="match status" value="1"/>
</dbReference>
<dbReference type="Pfam" id="PF02852">
    <property type="entry name" value="Pyr_redox_dim"/>
    <property type="match status" value="1"/>
</dbReference>
<evidence type="ECO:0000256" key="2">
    <source>
        <dbReference type="ARBA" id="ARBA00009130"/>
    </source>
</evidence>
<evidence type="ECO:0000256" key="4">
    <source>
        <dbReference type="ARBA" id="ARBA00022827"/>
    </source>
</evidence>
<evidence type="ECO:0000259" key="8">
    <source>
        <dbReference type="Pfam" id="PF07992"/>
    </source>
</evidence>
<name>A0A974BHP3_SEDHY</name>
<evidence type="ECO:0000259" key="7">
    <source>
        <dbReference type="Pfam" id="PF02852"/>
    </source>
</evidence>
<dbReference type="InterPro" id="IPR004099">
    <property type="entry name" value="Pyr_nucl-diS_OxRdtase_dimer"/>
</dbReference>
<protein>
    <submittedName>
        <fullName evidence="9">FAD-dependent oxidoreductase</fullName>
    </submittedName>
</protein>
<dbReference type="PANTHER" id="PTHR43429">
    <property type="entry name" value="PYRIDINE NUCLEOTIDE-DISULFIDE OXIDOREDUCTASE DOMAIN-CONTAINING"/>
    <property type="match status" value="1"/>
</dbReference>
<keyword evidence="3" id="KW-0285">Flavoprotein</keyword>
<dbReference type="EMBL" id="JACBNQ010000001">
    <property type="protein sequence ID" value="NYB72875.1"/>
    <property type="molecule type" value="Genomic_DNA"/>
</dbReference>
<feature type="domain" description="FAD/NAD(P)-binding" evidence="8">
    <location>
        <begin position="1"/>
        <end position="285"/>
    </location>
</feature>
<comment type="similarity">
    <text evidence="2">Belongs to the class-III pyridine nucleotide-disulfide oxidoreductase family.</text>
</comment>
<evidence type="ECO:0000256" key="5">
    <source>
        <dbReference type="ARBA" id="ARBA00023002"/>
    </source>
</evidence>
<comment type="cofactor">
    <cofactor evidence="1">
        <name>FAD</name>
        <dbReference type="ChEBI" id="CHEBI:57692"/>
    </cofactor>
</comment>
<organism evidence="9 10">
    <name type="scientific">Sedimentibacter hydroxybenzoicus DSM 7310</name>
    <dbReference type="NCBI Taxonomy" id="1123245"/>
    <lineage>
        <taxon>Bacteria</taxon>
        <taxon>Bacillati</taxon>
        <taxon>Bacillota</taxon>
        <taxon>Tissierellia</taxon>
        <taxon>Sedimentibacter</taxon>
    </lineage>
</organism>